<proteinExistence type="predicted"/>
<evidence type="ECO:0000256" key="1">
    <source>
        <dbReference type="SAM" id="Phobius"/>
    </source>
</evidence>
<keyword evidence="1" id="KW-0812">Transmembrane</keyword>
<reference evidence="2" key="1">
    <citation type="submission" date="2019-12" db="EMBL/GenBank/DDBJ databases">
        <title>Comparative genomics gives insights into the taxonomy of the Azoarcus-Aromatoleum group and reveals separate origins of nif in the plant-associated Azoarcus and non-plant-associated Aromatoleum sub-groups.</title>
        <authorList>
            <person name="Lafos M."/>
            <person name="Maluk M."/>
            <person name="Batista M."/>
            <person name="Junghare M."/>
            <person name="Carmona M."/>
            <person name="Faoro H."/>
            <person name="Cruz L.M."/>
            <person name="Battistoni F."/>
            <person name="De Souza E."/>
            <person name="Pedrosa F."/>
            <person name="Chen W.-M."/>
            <person name="Poole P.S."/>
            <person name="Dixon R.A."/>
            <person name="James E.K."/>
        </authorList>
    </citation>
    <scope>NUCLEOTIDE SEQUENCE</scope>
    <source>
        <strain evidence="2">NSC3</strain>
    </source>
</reference>
<feature type="transmembrane region" description="Helical" evidence="1">
    <location>
        <begin position="145"/>
        <end position="168"/>
    </location>
</feature>
<feature type="transmembrane region" description="Helical" evidence="1">
    <location>
        <begin position="12"/>
        <end position="36"/>
    </location>
</feature>
<dbReference type="RefSeq" id="WP_168989300.1">
    <property type="nucleotide sequence ID" value="NZ_CAWPHM010000046.1"/>
</dbReference>
<gene>
    <name evidence="2" type="ORF">GPA21_16990</name>
</gene>
<accession>A0A972FLU8</accession>
<dbReference type="Proteomes" id="UP000599523">
    <property type="component" value="Unassembled WGS sequence"/>
</dbReference>
<dbReference type="Pfam" id="PF03929">
    <property type="entry name" value="PepSY_TM"/>
    <property type="match status" value="1"/>
</dbReference>
<feature type="transmembrane region" description="Helical" evidence="1">
    <location>
        <begin position="350"/>
        <end position="370"/>
    </location>
</feature>
<comment type="caution">
    <text evidence="2">The sequence shown here is derived from an EMBL/GenBank/DDBJ whole genome shotgun (WGS) entry which is preliminary data.</text>
</comment>
<feature type="transmembrane region" description="Helical" evidence="1">
    <location>
        <begin position="425"/>
        <end position="444"/>
    </location>
</feature>
<dbReference type="PANTHER" id="PTHR34219">
    <property type="entry name" value="IRON-REGULATED INNER MEMBRANE PROTEIN-RELATED"/>
    <property type="match status" value="1"/>
</dbReference>
<keyword evidence="3" id="KW-1185">Reference proteome</keyword>
<dbReference type="EMBL" id="WTVM01000141">
    <property type="protein sequence ID" value="NMG04651.1"/>
    <property type="molecule type" value="Genomic_DNA"/>
</dbReference>
<protein>
    <submittedName>
        <fullName evidence="2">PepSY domain-containing protein</fullName>
    </submittedName>
</protein>
<feature type="transmembrane region" description="Helical" evidence="1">
    <location>
        <begin position="206"/>
        <end position="227"/>
    </location>
</feature>
<evidence type="ECO:0000313" key="3">
    <source>
        <dbReference type="Proteomes" id="UP000599523"/>
    </source>
</evidence>
<keyword evidence="1" id="KW-0472">Membrane</keyword>
<keyword evidence="1" id="KW-1133">Transmembrane helix</keyword>
<dbReference type="AlphaFoldDB" id="A0A972FLU8"/>
<feature type="transmembrane region" description="Helical" evidence="1">
    <location>
        <begin position="487"/>
        <end position="511"/>
    </location>
</feature>
<name>A0A972FLU8_9RHOO</name>
<evidence type="ECO:0000313" key="2">
    <source>
        <dbReference type="EMBL" id="NMG04651.1"/>
    </source>
</evidence>
<organism evidence="2 3">
    <name type="scientific">Azoarcus taiwanensis</name>
    <dbReference type="NCBI Taxonomy" id="666964"/>
    <lineage>
        <taxon>Bacteria</taxon>
        <taxon>Pseudomonadati</taxon>
        <taxon>Pseudomonadota</taxon>
        <taxon>Betaproteobacteria</taxon>
        <taxon>Rhodocyclales</taxon>
        <taxon>Zoogloeaceae</taxon>
        <taxon>Azoarcus</taxon>
    </lineage>
</organism>
<feature type="transmembrane region" description="Helical" evidence="1">
    <location>
        <begin position="391"/>
        <end position="413"/>
    </location>
</feature>
<sequence length="540" mass="59647">MTGHFRQSMAWLHTWTGLVLGWVLYFVFVTGTLGYFDTEIDRWMQPELPVATEMADARATVRVAQDYLEHHAPGHARWFISLPTDRNSPYLSVFSQQGRAHGGPGMHADRVLLDAETGRALRARDTGGGQLLYQMHWKLHYLPEIVGQWTVGVATMFMLLALITGIVVHKKIFSDFFTFRPGKGQRSWLDAHNATSVISLPFQLMITYSGLVFLMTVYMPMIVSAFYGSDDAAQRVFREDLASRPALVQPARTPASLLPLDHIIADAQERWGEGAIDARDVRHPYDAHARVIVRGSIAAGPVRAAPSLVYDGVSGELLAEQAARTSAAKTTRDLLLGLHEGMFAGPVVRWLYVLSGLLGCAMIGSGLILWMVKRRQREAKLGGSAYPGLQLVERLNIATLVGLPVGIAAYFWGNRLLPAELAERATWEANILFLAWAAMAAHAVWRPVARAWGEQLWLAGAAYALLPMLNALTTERHLARSLLTGDWVFAGFDLTMLAVGVMFASVAYALARRQRRFAARQVIDSPPPSHIVATRAEETA</sequence>
<dbReference type="InterPro" id="IPR005625">
    <property type="entry name" value="PepSY-ass_TM"/>
</dbReference>
<dbReference type="PANTHER" id="PTHR34219:SF4">
    <property type="entry name" value="PEPSY DOMAIN-CONTAINING PROTEIN"/>
    <property type="match status" value="1"/>
</dbReference>